<comment type="subcellular location">
    <subcellularLocation>
        <location evidence="9">Cell inner membrane</location>
        <topology evidence="9">Multi-pass membrane protein</topology>
    </subcellularLocation>
    <subcellularLocation>
        <location evidence="1">Cell membrane</location>
        <topology evidence="1">Multi-pass membrane protein</topology>
    </subcellularLocation>
</comment>
<feature type="transmembrane region" description="Helical" evidence="9">
    <location>
        <begin position="37"/>
        <end position="56"/>
    </location>
</feature>
<dbReference type="GO" id="GO:0015820">
    <property type="term" value="P:L-leucine transport"/>
    <property type="evidence" value="ECO:0007669"/>
    <property type="project" value="TreeGrafter"/>
</dbReference>
<reference evidence="10 11" key="1">
    <citation type="submission" date="2018-06" db="EMBL/GenBank/DDBJ databases">
        <authorList>
            <consortium name="Pathogen Informatics"/>
            <person name="Doyle S."/>
        </authorList>
    </citation>
    <scope>NUCLEOTIDE SEQUENCE [LARGE SCALE GENOMIC DNA]</scope>
    <source>
        <strain evidence="10 11">NCTC5798</strain>
    </source>
</reference>
<keyword evidence="3 9" id="KW-0813">Transport</keyword>
<evidence type="ECO:0000256" key="7">
    <source>
        <dbReference type="ARBA" id="ARBA00022989"/>
    </source>
</evidence>
<evidence type="ECO:0000256" key="2">
    <source>
        <dbReference type="ARBA" id="ARBA00008540"/>
    </source>
</evidence>
<dbReference type="GO" id="GO:0005304">
    <property type="term" value="F:L-valine transmembrane transporter activity"/>
    <property type="evidence" value="ECO:0007669"/>
    <property type="project" value="TreeGrafter"/>
</dbReference>
<evidence type="ECO:0000256" key="1">
    <source>
        <dbReference type="ARBA" id="ARBA00004651"/>
    </source>
</evidence>
<keyword evidence="8 9" id="KW-0472">Membrane</keyword>
<evidence type="ECO:0000313" key="11">
    <source>
        <dbReference type="Proteomes" id="UP000255534"/>
    </source>
</evidence>
<organism evidence="10 11">
    <name type="scientific">Salmonella enterica I</name>
    <dbReference type="NCBI Taxonomy" id="59201"/>
    <lineage>
        <taxon>Bacteria</taxon>
        <taxon>Pseudomonadati</taxon>
        <taxon>Pseudomonadota</taxon>
        <taxon>Gammaproteobacteria</taxon>
        <taxon>Enterobacterales</taxon>
        <taxon>Enterobacteriaceae</taxon>
        <taxon>Salmonella</taxon>
    </lineage>
</organism>
<gene>
    <name evidence="10" type="primary">brnQ_2</name>
    <name evidence="10" type="ORF">NCTC5798_05697</name>
</gene>
<name>A0A379V295_SALET</name>
<feature type="transmembrane region" description="Helical" evidence="9">
    <location>
        <begin position="6"/>
        <end position="25"/>
    </location>
</feature>
<dbReference type="GO" id="GO:0015818">
    <property type="term" value="P:isoleucine transport"/>
    <property type="evidence" value="ECO:0007669"/>
    <property type="project" value="TreeGrafter"/>
</dbReference>
<proteinExistence type="inferred from homology"/>
<comment type="function">
    <text evidence="9">Component of the transport system for branched-chain amino acids.</text>
</comment>
<keyword evidence="5 9" id="KW-0812">Transmembrane</keyword>
<keyword evidence="7 9" id="KW-1133">Transmembrane helix</keyword>
<dbReference type="InterPro" id="IPR004685">
    <property type="entry name" value="Brnchd-chn_aa_trnsp_Livcs"/>
</dbReference>
<comment type="caution">
    <text evidence="9">Lacks conserved residue(s) required for the propagation of feature annotation.</text>
</comment>
<dbReference type="Proteomes" id="UP000255534">
    <property type="component" value="Unassembled WGS sequence"/>
</dbReference>
<evidence type="ECO:0000313" key="10">
    <source>
        <dbReference type="EMBL" id="SUG74385.1"/>
    </source>
</evidence>
<evidence type="ECO:0000256" key="8">
    <source>
        <dbReference type="ARBA" id="ARBA00023136"/>
    </source>
</evidence>
<dbReference type="PANTHER" id="PTHR30588">
    <property type="entry name" value="BRANCHED-CHAIN AMINO ACID TRANSPORT SYSTEM 2 CARRIER PROTEIN"/>
    <property type="match status" value="1"/>
</dbReference>
<dbReference type="GO" id="GO:0015188">
    <property type="term" value="F:L-isoleucine transmembrane transporter activity"/>
    <property type="evidence" value="ECO:0007669"/>
    <property type="project" value="TreeGrafter"/>
</dbReference>
<keyword evidence="4" id="KW-1003">Cell membrane</keyword>
<protein>
    <recommendedName>
        <fullName evidence="9">Branched-chain amino acid transport system carrier protein</fullName>
    </recommendedName>
</protein>
<comment type="similarity">
    <text evidence="2 9">Belongs to the branched chain amino acid transporter family.</text>
</comment>
<evidence type="ECO:0000256" key="9">
    <source>
        <dbReference type="RuleBase" id="RU362122"/>
    </source>
</evidence>
<dbReference type="GO" id="GO:0015190">
    <property type="term" value="F:L-leucine transmembrane transporter activity"/>
    <property type="evidence" value="ECO:0007669"/>
    <property type="project" value="TreeGrafter"/>
</dbReference>
<evidence type="ECO:0000256" key="3">
    <source>
        <dbReference type="ARBA" id="ARBA00022448"/>
    </source>
</evidence>
<dbReference type="AlphaFoldDB" id="A0A379V295"/>
<keyword evidence="6 9" id="KW-0029">Amino-acid transport</keyword>
<feature type="transmembrane region" description="Helical" evidence="9">
    <location>
        <begin position="85"/>
        <end position="106"/>
    </location>
</feature>
<evidence type="ECO:0000256" key="4">
    <source>
        <dbReference type="ARBA" id="ARBA00022475"/>
    </source>
</evidence>
<accession>A0A379V295</accession>
<dbReference type="GO" id="GO:0005886">
    <property type="term" value="C:plasma membrane"/>
    <property type="evidence" value="ECO:0007669"/>
    <property type="project" value="UniProtKB-SubCell"/>
</dbReference>
<dbReference type="EMBL" id="UGXK01000001">
    <property type="protein sequence ID" value="SUG74385.1"/>
    <property type="molecule type" value="Genomic_DNA"/>
</dbReference>
<dbReference type="Pfam" id="PF05525">
    <property type="entry name" value="Branch_AA_trans"/>
    <property type="match status" value="1"/>
</dbReference>
<evidence type="ECO:0000256" key="6">
    <source>
        <dbReference type="ARBA" id="ARBA00022970"/>
    </source>
</evidence>
<evidence type="ECO:0000256" key="5">
    <source>
        <dbReference type="ARBA" id="ARBA00022692"/>
    </source>
</evidence>
<sequence>MNGYLTMDTLGAMVFGIVIVNAARSRGVTEARLLTRYTVWAGLMAGVGLTLLYLALFRLGSDSATLVDQSANGAAILHAYVQHTFGGAGSFLLAALIFIACLVTAVG</sequence>
<dbReference type="PANTHER" id="PTHR30588:SF0">
    <property type="entry name" value="BRANCHED-CHAIN AMINO ACID PERMEASE BRNQ"/>
    <property type="match status" value="1"/>
</dbReference>